<proteinExistence type="inferred from homology"/>
<evidence type="ECO:0000313" key="10">
    <source>
        <dbReference type="EMBL" id="EDV03587.1"/>
    </source>
</evidence>
<evidence type="ECO:0000256" key="1">
    <source>
        <dbReference type="ARBA" id="ARBA00004571"/>
    </source>
</evidence>
<sequence length="1051" mass="116825">MYETRIQFLILNFSNMKNKYLCLLFLLFSLLSMSAHAQIKVEGNVFDENDIPLIGVSVVTEGGKTGAITDVNGHFSIMVPNANAHLTFSYVGYITQKLPLKGKKLLKVIMKEDANLLDEVVVVGYGTQKKINVTGAIAQVDNKELKMAPSGSLSGMLAGRLPGLISKQSSGQPGADGANLYIRGNGAGDGSPLIVIDGVITDYFPSFSPDEVESITILKDATAAAVYGVRAAAGVILITTKRGAVQKPTVTYNGSLTLSQNTDFPKFLNGPDYAYWYNKAQLLDGVAEENLRFSPEEIDRITNPGENEHIYGNTDWFDLLFRNTAPTYTNNVSVSGGTEKIKFFASVGAYNQEGIIKRTSYDKYNFRSNMDAKITDNFDLSLDLSGYVSEQDEPGASAGVGSYASIFQQALLSYPYLKPYTADGMPIASINTAGNGNNNPIAARDLSGNNNVKKTYFQGNIAMKYQLPFVKGLSVKLNASYLKNYTMQKKYFLTYDVYGWNQTTRQGNVETGRIANKVSLNQWFTESEGYTIQPALEYSNKFGKHAVSGLFLYEFSRTDQSSMSAGRTDFPITDIMDLNYGLEVNKDLVKGGHSQAKRAGYVIRLNYSYDDKYLLEFTSRIDASTALPKKYRWGVFPGVSVGWRLSQEDFFKEAVPFMENLKIRASVGRLGSDRAISNTMTYFSTASLSADPTVLFGTSPQKYLGLSSPVNPLLKWQLTDTYNIGIESSMWNGLLGVELDVFYMKTTRSLESQSANFPPSLGSYYPTYINYGSHDNRGFELVLSHNNQIRDFTYRVRGNLSWARNKVLKMTEDANVPDYKRATGGPMGRYWGFVADGLFQSEEEIAHSAVFGPTLPGDIKLKDINGDGKITWDQDMVPIGRSNTPEMMFGLNLGAEWKGFDFNMLLQGAALFDVNLCGLYSSGIRDDTFYTRPFYADGNTPYYLVEGAWRPDHTDAKYPRLGIDSRSNGGKFSSWWVVDGSYVRLKSIQLGYTIPKKWSKKAGFERIRAYVAGGNLFTLSHLEHMDPEMPSVNQGYYPQQRTYEFGLNVTF</sequence>
<evidence type="ECO:0000259" key="9">
    <source>
        <dbReference type="Pfam" id="PF07715"/>
    </source>
</evidence>
<evidence type="ECO:0000256" key="7">
    <source>
        <dbReference type="PROSITE-ProRule" id="PRU01360"/>
    </source>
</evidence>
<dbReference type="InterPro" id="IPR039426">
    <property type="entry name" value="TonB-dep_rcpt-like"/>
</dbReference>
<dbReference type="SUPFAM" id="SSF56935">
    <property type="entry name" value="Porins"/>
    <property type="match status" value="1"/>
</dbReference>
<reference evidence="10 11" key="1">
    <citation type="submission" date="2008-04" db="EMBL/GenBank/DDBJ databases">
        <title>Draft genome sequence of Bacteroides intestinalis (DSM 17393).</title>
        <authorList>
            <person name="Sudarsanam P."/>
            <person name="Ley R."/>
            <person name="Guruge J."/>
            <person name="Turnbaugh P.J."/>
            <person name="Mahowald M."/>
            <person name="Liep D."/>
            <person name="Gordon J."/>
        </authorList>
    </citation>
    <scope>NUCLEOTIDE SEQUENCE [LARGE SCALE GENOMIC DNA]</scope>
    <source>
        <strain evidence="10 11">DSM 17393</strain>
    </source>
</reference>
<evidence type="ECO:0000256" key="6">
    <source>
        <dbReference type="ARBA" id="ARBA00023237"/>
    </source>
</evidence>
<dbReference type="AlphaFoldDB" id="B3CFQ1"/>
<dbReference type="SUPFAM" id="SSF49464">
    <property type="entry name" value="Carboxypeptidase regulatory domain-like"/>
    <property type="match status" value="1"/>
</dbReference>
<keyword evidence="8" id="KW-0732">Signal</keyword>
<dbReference type="EMBL" id="ABJL02000008">
    <property type="protein sequence ID" value="EDV03587.1"/>
    <property type="molecule type" value="Genomic_DNA"/>
</dbReference>
<evidence type="ECO:0000256" key="2">
    <source>
        <dbReference type="ARBA" id="ARBA00022448"/>
    </source>
</evidence>
<comment type="subcellular location">
    <subcellularLocation>
        <location evidence="1 7">Cell outer membrane</location>
        <topology evidence="1 7">Multi-pass membrane protein</topology>
    </subcellularLocation>
</comment>
<comment type="similarity">
    <text evidence="7">Belongs to the TonB-dependent receptor family.</text>
</comment>
<dbReference type="Pfam" id="PF07715">
    <property type="entry name" value="Plug"/>
    <property type="match status" value="1"/>
</dbReference>
<comment type="caution">
    <text evidence="10">The sequence shown here is derived from an EMBL/GenBank/DDBJ whole genome shotgun (WGS) entry which is preliminary data.</text>
</comment>
<dbReference type="InterPro" id="IPR023997">
    <property type="entry name" value="TonB-dep_OMP_SusC/RagA_CS"/>
</dbReference>
<keyword evidence="2 7" id="KW-0813">Transport</keyword>
<evidence type="ECO:0000256" key="5">
    <source>
        <dbReference type="ARBA" id="ARBA00023136"/>
    </source>
</evidence>
<feature type="domain" description="TonB-dependent receptor plug" evidence="9">
    <location>
        <begin position="130"/>
        <end position="235"/>
    </location>
</feature>
<dbReference type="InterPro" id="IPR036942">
    <property type="entry name" value="Beta-barrel_TonB_sf"/>
</dbReference>
<evidence type="ECO:0000256" key="8">
    <source>
        <dbReference type="SAM" id="SignalP"/>
    </source>
</evidence>
<dbReference type="Proteomes" id="UP000004596">
    <property type="component" value="Unassembled WGS sequence"/>
</dbReference>
<gene>
    <name evidence="10" type="ORF">BACINT_02712</name>
</gene>
<keyword evidence="5 7" id="KW-0472">Membrane</keyword>
<dbReference type="Gene3D" id="2.40.170.20">
    <property type="entry name" value="TonB-dependent receptor, beta-barrel domain"/>
    <property type="match status" value="1"/>
</dbReference>
<accession>B3CFQ1</accession>
<dbReference type="InterPro" id="IPR012910">
    <property type="entry name" value="Plug_dom"/>
</dbReference>
<evidence type="ECO:0000313" key="11">
    <source>
        <dbReference type="Proteomes" id="UP000004596"/>
    </source>
</evidence>
<dbReference type="PROSITE" id="PS52016">
    <property type="entry name" value="TONB_DEPENDENT_REC_3"/>
    <property type="match status" value="1"/>
</dbReference>
<dbReference type="Gene3D" id="2.170.130.10">
    <property type="entry name" value="TonB-dependent receptor, plug domain"/>
    <property type="match status" value="1"/>
</dbReference>
<dbReference type="NCBIfam" id="TIGR04056">
    <property type="entry name" value="OMP_RagA_SusC"/>
    <property type="match status" value="1"/>
</dbReference>
<keyword evidence="6 7" id="KW-0998">Cell outer membrane</keyword>
<dbReference type="GO" id="GO:0009279">
    <property type="term" value="C:cell outer membrane"/>
    <property type="evidence" value="ECO:0007669"/>
    <property type="project" value="UniProtKB-SubCell"/>
</dbReference>
<dbReference type="eggNOG" id="COG1629">
    <property type="taxonomic scope" value="Bacteria"/>
</dbReference>
<name>B3CFQ1_9BACE</name>
<feature type="chain" id="PRO_5002786891" evidence="8">
    <location>
        <begin position="38"/>
        <end position="1051"/>
    </location>
</feature>
<dbReference type="Pfam" id="PF13715">
    <property type="entry name" value="CarbopepD_reg_2"/>
    <property type="match status" value="1"/>
</dbReference>
<dbReference type="InterPro" id="IPR023996">
    <property type="entry name" value="TonB-dep_OMP_SusC/RagA"/>
</dbReference>
<dbReference type="FunFam" id="2.170.130.10:FF:000003">
    <property type="entry name" value="SusC/RagA family TonB-linked outer membrane protein"/>
    <property type="match status" value="1"/>
</dbReference>
<evidence type="ECO:0000256" key="4">
    <source>
        <dbReference type="ARBA" id="ARBA00022692"/>
    </source>
</evidence>
<keyword evidence="3 7" id="KW-1134">Transmembrane beta strand</keyword>
<protein>
    <submittedName>
        <fullName evidence="10">TonB-linked outer membrane protein, SusC/RagA family</fullName>
    </submittedName>
</protein>
<reference evidence="10 11" key="2">
    <citation type="submission" date="2008-04" db="EMBL/GenBank/DDBJ databases">
        <authorList>
            <person name="Fulton L."/>
            <person name="Clifton S."/>
            <person name="Fulton B."/>
            <person name="Xu J."/>
            <person name="Minx P."/>
            <person name="Pepin K.H."/>
            <person name="Johnson M."/>
            <person name="Thiruvilangam P."/>
            <person name="Bhonagiri V."/>
            <person name="Nash W.E."/>
            <person name="Mardis E.R."/>
            <person name="Wilson R.K."/>
        </authorList>
    </citation>
    <scope>NUCLEOTIDE SEQUENCE [LARGE SCALE GENOMIC DNA]</scope>
    <source>
        <strain evidence="10 11">DSM 17393</strain>
    </source>
</reference>
<dbReference type="NCBIfam" id="TIGR04057">
    <property type="entry name" value="SusC_RagA_signa"/>
    <property type="match status" value="1"/>
</dbReference>
<keyword evidence="4 7" id="KW-0812">Transmembrane</keyword>
<dbReference type="InterPro" id="IPR008969">
    <property type="entry name" value="CarboxyPept-like_regulatory"/>
</dbReference>
<dbReference type="Gene3D" id="2.60.40.1120">
    <property type="entry name" value="Carboxypeptidase-like, regulatory domain"/>
    <property type="match status" value="1"/>
</dbReference>
<feature type="signal peptide" evidence="8">
    <location>
        <begin position="1"/>
        <end position="37"/>
    </location>
</feature>
<evidence type="ECO:0000256" key="3">
    <source>
        <dbReference type="ARBA" id="ARBA00022452"/>
    </source>
</evidence>
<dbReference type="STRING" id="471870.BACINT_02712"/>
<dbReference type="InterPro" id="IPR037066">
    <property type="entry name" value="Plug_dom_sf"/>
</dbReference>
<organism evidence="10 11">
    <name type="scientific">Bacteroides intestinalis DSM 17393</name>
    <dbReference type="NCBI Taxonomy" id="471870"/>
    <lineage>
        <taxon>Bacteria</taxon>
        <taxon>Pseudomonadati</taxon>
        <taxon>Bacteroidota</taxon>
        <taxon>Bacteroidia</taxon>
        <taxon>Bacteroidales</taxon>
        <taxon>Bacteroidaceae</taxon>
        <taxon>Bacteroides</taxon>
    </lineage>
</organism>